<gene>
    <name evidence="1" type="ORF">IQ235_07960</name>
</gene>
<dbReference type="SUPFAM" id="SSF53335">
    <property type="entry name" value="S-adenosyl-L-methionine-dependent methyltransferases"/>
    <property type="match status" value="1"/>
</dbReference>
<comment type="caution">
    <text evidence="1">The sequence shown here is derived from an EMBL/GenBank/DDBJ whole genome shotgun (WGS) entry which is preliminary data.</text>
</comment>
<accession>A0A928VWS2</accession>
<proteinExistence type="predicted"/>
<dbReference type="Proteomes" id="UP000621799">
    <property type="component" value="Unassembled WGS sequence"/>
</dbReference>
<evidence type="ECO:0000313" key="2">
    <source>
        <dbReference type="Proteomes" id="UP000621799"/>
    </source>
</evidence>
<dbReference type="AlphaFoldDB" id="A0A928VWS2"/>
<dbReference type="Gene3D" id="3.40.50.150">
    <property type="entry name" value="Vaccinia Virus protein VP39"/>
    <property type="match status" value="1"/>
</dbReference>
<sequence>MNDVNLEQIKLDLERSQSVIDRAQQFIKPRKSVDRNLQEIKNIQPKNTSRLSPHHPQGIKKIQIGCGPKNILPDWWNVDIRDFPGIDCVMDVTQPWEFTGIEYIYGEHFLEHLSLEGVVYFLRHAWHSLSNRGMIRLSTPALEWVLSTHMNLAEPDAKTRVSQTFAINKAFHGWGHQFLYSQEVLTELLENLGWTNIQYCQYGESQHAVLRNLERHGKYRIHNGYPSVWIVEASKSPIFPDISAYVDRIEKQYINYANAQH</sequence>
<evidence type="ECO:0000313" key="1">
    <source>
        <dbReference type="EMBL" id="MBE9040713.1"/>
    </source>
</evidence>
<dbReference type="EMBL" id="JADEXN010000111">
    <property type="protein sequence ID" value="MBE9040713.1"/>
    <property type="molecule type" value="Genomic_DNA"/>
</dbReference>
<organism evidence="1 2">
    <name type="scientific">Zarconia navalis LEGE 11467</name>
    <dbReference type="NCBI Taxonomy" id="1828826"/>
    <lineage>
        <taxon>Bacteria</taxon>
        <taxon>Bacillati</taxon>
        <taxon>Cyanobacteriota</taxon>
        <taxon>Cyanophyceae</taxon>
        <taxon>Oscillatoriophycideae</taxon>
        <taxon>Oscillatoriales</taxon>
        <taxon>Oscillatoriales incertae sedis</taxon>
        <taxon>Zarconia</taxon>
        <taxon>Zarconia navalis</taxon>
    </lineage>
</organism>
<reference evidence="1" key="1">
    <citation type="submission" date="2020-10" db="EMBL/GenBank/DDBJ databases">
        <authorList>
            <person name="Castelo-Branco R."/>
            <person name="Eusebio N."/>
            <person name="Adriana R."/>
            <person name="Vieira A."/>
            <person name="Brugerolle De Fraissinette N."/>
            <person name="Rezende De Castro R."/>
            <person name="Schneider M.P."/>
            <person name="Vasconcelos V."/>
            <person name="Leao P.N."/>
        </authorList>
    </citation>
    <scope>NUCLEOTIDE SEQUENCE</scope>
    <source>
        <strain evidence="1">LEGE 11467</strain>
    </source>
</reference>
<keyword evidence="2" id="KW-1185">Reference proteome</keyword>
<evidence type="ECO:0008006" key="3">
    <source>
        <dbReference type="Google" id="ProtNLM"/>
    </source>
</evidence>
<dbReference type="RefSeq" id="WP_264320957.1">
    <property type="nucleotide sequence ID" value="NZ_JADEXN010000111.1"/>
</dbReference>
<dbReference type="InterPro" id="IPR029063">
    <property type="entry name" value="SAM-dependent_MTases_sf"/>
</dbReference>
<name>A0A928VWS2_9CYAN</name>
<protein>
    <recommendedName>
        <fullName evidence="3">Methyltransferase type 11 domain-containing protein</fullName>
    </recommendedName>
</protein>